<protein>
    <submittedName>
        <fullName evidence="2">Copper chaperone PCu(A)C</fullName>
    </submittedName>
</protein>
<dbReference type="PANTHER" id="PTHR36302">
    <property type="entry name" value="BLR7088 PROTEIN"/>
    <property type="match status" value="1"/>
</dbReference>
<feature type="signal peptide" evidence="1">
    <location>
        <begin position="1"/>
        <end position="20"/>
    </location>
</feature>
<dbReference type="InterPro" id="IPR007410">
    <property type="entry name" value="LpqE-like"/>
</dbReference>
<dbReference type="Pfam" id="PF04314">
    <property type="entry name" value="PCuAC"/>
    <property type="match status" value="1"/>
</dbReference>
<dbReference type="EMBL" id="JAVRHT010000035">
    <property type="protein sequence ID" value="MDT0632714.1"/>
    <property type="molecule type" value="Genomic_DNA"/>
</dbReference>
<name>A0ABU3BTU6_9BACT</name>
<keyword evidence="1" id="KW-0732">Signal</keyword>
<gene>
    <name evidence="2" type="ORF">RM540_13215</name>
</gene>
<evidence type="ECO:0000256" key="1">
    <source>
        <dbReference type="SAM" id="SignalP"/>
    </source>
</evidence>
<feature type="chain" id="PRO_5045096255" evidence="1">
    <location>
        <begin position="21"/>
        <end position="159"/>
    </location>
</feature>
<dbReference type="SUPFAM" id="SSF110087">
    <property type="entry name" value="DR1885-like metal-binding protein"/>
    <property type="match status" value="1"/>
</dbReference>
<keyword evidence="3" id="KW-1185">Reference proteome</keyword>
<evidence type="ECO:0000313" key="3">
    <source>
        <dbReference type="Proteomes" id="UP001267426"/>
    </source>
</evidence>
<dbReference type="Gene3D" id="2.60.40.1890">
    <property type="entry name" value="PCu(A)C copper chaperone"/>
    <property type="match status" value="1"/>
</dbReference>
<organism evidence="2 3">
    <name type="scientific">Rubrivirga litoralis</name>
    <dbReference type="NCBI Taxonomy" id="3075598"/>
    <lineage>
        <taxon>Bacteria</taxon>
        <taxon>Pseudomonadati</taxon>
        <taxon>Rhodothermota</taxon>
        <taxon>Rhodothermia</taxon>
        <taxon>Rhodothermales</taxon>
        <taxon>Rubricoccaceae</taxon>
        <taxon>Rubrivirga</taxon>
    </lineage>
</organism>
<dbReference type="Proteomes" id="UP001267426">
    <property type="component" value="Unassembled WGS sequence"/>
</dbReference>
<evidence type="ECO:0000313" key="2">
    <source>
        <dbReference type="EMBL" id="MDT0632714.1"/>
    </source>
</evidence>
<sequence length="159" mass="15909">MRPAPPLAVLAFLAAGCADAPEPAAAPPAPPAPPVAEAASLAAAGAYARAAPAGGVSAVFFRLENGTATPDTLVAARTDAASRVQVHETTESADGLRGMREADRVAVPAGGAVAFEPGGLHVMLLDLRRGLAEGDTVDLALDFAEGQTLALRVPVRGLQ</sequence>
<accession>A0ABU3BTU6</accession>
<proteinExistence type="predicted"/>
<dbReference type="InterPro" id="IPR058248">
    <property type="entry name" value="Lxx211020-like"/>
</dbReference>
<dbReference type="PROSITE" id="PS51257">
    <property type="entry name" value="PROKAR_LIPOPROTEIN"/>
    <property type="match status" value="1"/>
</dbReference>
<comment type="caution">
    <text evidence="2">The sequence shown here is derived from an EMBL/GenBank/DDBJ whole genome shotgun (WGS) entry which is preliminary data.</text>
</comment>
<dbReference type="PANTHER" id="PTHR36302:SF1">
    <property type="entry name" value="COPPER CHAPERONE PCU(A)C"/>
    <property type="match status" value="1"/>
</dbReference>
<reference evidence="2 3" key="1">
    <citation type="submission" date="2023-09" db="EMBL/GenBank/DDBJ databases">
        <authorList>
            <person name="Rey-Velasco X."/>
        </authorList>
    </citation>
    <scope>NUCLEOTIDE SEQUENCE [LARGE SCALE GENOMIC DNA]</scope>
    <source>
        <strain evidence="2 3">F394</strain>
    </source>
</reference>
<dbReference type="RefSeq" id="WP_311664864.1">
    <property type="nucleotide sequence ID" value="NZ_JAVRHT010000035.1"/>
</dbReference>
<dbReference type="InterPro" id="IPR036182">
    <property type="entry name" value="PCuAC_sf"/>
</dbReference>